<proteinExistence type="inferred from homology"/>
<dbReference type="FunFam" id="2.40.110.10:FF:000002">
    <property type="entry name" value="Acyl-CoA dehydrogenase fadE12"/>
    <property type="match status" value="1"/>
</dbReference>
<comment type="caution">
    <text evidence="10">The sequence shown here is derived from an EMBL/GenBank/DDBJ whole genome shotgun (WGS) entry which is preliminary data.</text>
</comment>
<dbReference type="InterPro" id="IPR036250">
    <property type="entry name" value="AcylCo_DH-like_C"/>
</dbReference>
<dbReference type="PANTHER" id="PTHR43884:SF12">
    <property type="entry name" value="ISOVALERYL-COA DEHYDROGENASE, MITOCHONDRIAL-RELATED"/>
    <property type="match status" value="1"/>
</dbReference>
<dbReference type="PIRSF" id="PIRSF016578">
    <property type="entry name" value="HsaA"/>
    <property type="match status" value="1"/>
</dbReference>
<reference evidence="10 11" key="1">
    <citation type="submission" date="2017-10" db="EMBL/GenBank/DDBJ databases">
        <authorList>
            <person name="Banno H."/>
            <person name="Chua N.-H."/>
        </authorList>
    </citation>
    <scope>NUCLEOTIDE SEQUENCE [LARGE SCALE GENOMIC DNA]</scope>
    <source>
        <strain evidence="10 11">YW11</strain>
    </source>
</reference>
<evidence type="ECO:0000313" key="11">
    <source>
        <dbReference type="Proteomes" id="UP000223527"/>
    </source>
</evidence>
<evidence type="ECO:0000256" key="1">
    <source>
        <dbReference type="ARBA" id="ARBA00001974"/>
    </source>
</evidence>
<dbReference type="PROSITE" id="PS00318">
    <property type="entry name" value="HMG_COA_REDUCTASE_2"/>
    <property type="match status" value="1"/>
</dbReference>
<keyword evidence="5 6" id="KW-0560">Oxidoreductase</keyword>
<keyword evidence="4 6" id="KW-0274">FAD</keyword>
<dbReference type="Pfam" id="PF02771">
    <property type="entry name" value="Acyl-CoA_dh_N"/>
    <property type="match status" value="1"/>
</dbReference>
<sequence>MAMQDPGRDFGLTDEQRMMRDSVRALLARVLPRERIRTLDEAGEFPFDAYEALARDGWLGLPFPTAIGGAGGSFKDLAVFVEAVSWHSAQMASAWLTTAIYGGRQLLGGSEALKAEIMPGLLRGETRLAFCLTEPHTGSDAAAIRTRAVQDGEDFVITGQKIYITCAHVAHHLAVVTKTEADAGHRGITVFLVDARSPGLTIRPLRALGRRMIHVNEVFFDDVRVPAARMLGGRGQGWSNLMRGLNVERLCLAAAASGNCQRIIDDARDFALDRTAFGRRITEFQAVAHKFADMRMMAEAARALTYRAAEMMDAGLDPVSETTIAKVVATENNSRCADMGIQIMGGAGYMMDHDMQMYFRDARVGTIGGGTSEIMRGIIARRMGL</sequence>
<organism evidence="10 11">
    <name type="scientific">Teichococcus rhizosphaerae</name>
    <dbReference type="NCBI Taxonomy" id="1335062"/>
    <lineage>
        <taxon>Bacteria</taxon>
        <taxon>Pseudomonadati</taxon>
        <taxon>Pseudomonadota</taxon>
        <taxon>Alphaproteobacteria</taxon>
        <taxon>Acetobacterales</taxon>
        <taxon>Roseomonadaceae</taxon>
        <taxon>Roseomonas</taxon>
    </lineage>
</organism>
<comment type="similarity">
    <text evidence="2 6">Belongs to the acyl-CoA dehydrogenase family.</text>
</comment>
<evidence type="ECO:0000256" key="2">
    <source>
        <dbReference type="ARBA" id="ARBA00009347"/>
    </source>
</evidence>
<feature type="domain" description="Acyl-CoA dehydrogenase/oxidase C-terminal" evidence="7">
    <location>
        <begin position="235"/>
        <end position="383"/>
    </location>
</feature>
<dbReference type="PANTHER" id="PTHR43884">
    <property type="entry name" value="ACYL-COA DEHYDROGENASE"/>
    <property type="match status" value="1"/>
</dbReference>
<evidence type="ECO:0000256" key="6">
    <source>
        <dbReference type="RuleBase" id="RU362125"/>
    </source>
</evidence>
<dbReference type="Pfam" id="PF02770">
    <property type="entry name" value="Acyl-CoA_dh_M"/>
    <property type="match status" value="1"/>
</dbReference>
<dbReference type="InterPro" id="IPR046373">
    <property type="entry name" value="Acyl-CoA_Oxase/DH_mid-dom_sf"/>
</dbReference>
<protein>
    <submittedName>
        <fullName evidence="10">Acyl-CoA dehydrogenase</fullName>
    </submittedName>
</protein>
<dbReference type="InterPro" id="IPR006091">
    <property type="entry name" value="Acyl-CoA_Oxase/DH_mid-dom"/>
</dbReference>
<dbReference type="Gene3D" id="1.20.140.10">
    <property type="entry name" value="Butyryl-CoA Dehydrogenase, subunit A, domain 3"/>
    <property type="match status" value="1"/>
</dbReference>
<feature type="domain" description="Acyl-CoA dehydrogenase/oxidase N-terminal" evidence="9">
    <location>
        <begin position="13"/>
        <end position="125"/>
    </location>
</feature>
<dbReference type="InterPro" id="IPR013786">
    <property type="entry name" value="AcylCoA_DH/ox_N"/>
</dbReference>
<name>A0A2C7ABB3_9PROT</name>
<dbReference type="Proteomes" id="UP000223527">
    <property type="component" value="Unassembled WGS sequence"/>
</dbReference>
<dbReference type="SUPFAM" id="SSF47203">
    <property type="entry name" value="Acyl-CoA dehydrogenase C-terminal domain-like"/>
    <property type="match status" value="1"/>
</dbReference>
<dbReference type="InterPro" id="IPR009100">
    <property type="entry name" value="AcylCoA_DH/oxidase_NM_dom_sf"/>
</dbReference>
<evidence type="ECO:0000256" key="5">
    <source>
        <dbReference type="ARBA" id="ARBA00023002"/>
    </source>
</evidence>
<evidence type="ECO:0000256" key="3">
    <source>
        <dbReference type="ARBA" id="ARBA00022630"/>
    </source>
</evidence>
<gene>
    <name evidence="10" type="ORF">CR162_13890</name>
</gene>
<keyword evidence="3 6" id="KW-0285">Flavoprotein</keyword>
<dbReference type="Pfam" id="PF00441">
    <property type="entry name" value="Acyl-CoA_dh_1"/>
    <property type="match status" value="1"/>
</dbReference>
<feature type="domain" description="Acyl-CoA oxidase/dehydrogenase middle" evidence="8">
    <location>
        <begin position="129"/>
        <end position="223"/>
    </location>
</feature>
<dbReference type="FunFam" id="1.20.140.10:FF:000001">
    <property type="entry name" value="Acyl-CoA dehydrogenase"/>
    <property type="match status" value="1"/>
</dbReference>
<evidence type="ECO:0000256" key="4">
    <source>
        <dbReference type="ARBA" id="ARBA00022827"/>
    </source>
</evidence>
<dbReference type="GO" id="GO:0004420">
    <property type="term" value="F:hydroxymethylglutaryl-CoA reductase (NADPH) activity"/>
    <property type="evidence" value="ECO:0007669"/>
    <property type="project" value="InterPro"/>
</dbReference>
<dbReference type="OrthoDB" id="9775090at2"/>
<dbReference type="Gene3D" id="1.10.540.10">
    <property type="entry name" value="Acyl-CoA dehydrogenase/oxidase, N-terminal domain"/>
    <property type="match status" value="1"/>
</dbReference>
<dbReference type="SUPFAM" id="SSF56645">
    <property type="entry name" value="Acyl-CoA dehydrogenase NM domain-like"/>
    <property type="match status" value="1"/>
</dbReference>
<dbReference type="InterPro" id="IPR009075">
    <property type="entry name" value="AcylCo_DH/oxidase_C"/>
</dbReference>
<dbReference type="GO" id="GO:0050660">
    <property type="term" value="F:flavin adenine dinucleotide binding"/>
    <property type="evidence" value="ECO:0007669"/>
    <property type="project" value="InterPro"/>
</dbReference>
<keyword evidence="11" id="KW-1185">Reference proteome</keyword>
<evidence type="ECO:0000313" key="10">
    <source>
        <dbReference type="EMBL" id="PHK94374.1"/>
    </source>
</evidence>
<dbReference type="InterPro" id="IPR023076">
    <property type="entry name" value="HMG_CoA_Rdtase_CS"/>
</dbReference>
<dbReference type="EMBL" id="PDNU01000027">
    <property type="protein sequence ID" value="PHK94374.1"/>
    <property type="molecule type" value="Genomic_DNA"/>
</dbReference>
<evidence type="ECO:0000259" key="8">
    <source>
        <dbReference type="Pfam" id="PF02770"/>
    </source>
</evidence>
<dbReference type="Gene3D" id="2.40.110.10">
    <property type="entry name" value="Butyryl-CoA Dehydrogenase, subunit A, domain 2"/>
    <property type="match status" value="1"/>
</dbReference>
<comment type="cofactor">
    <cofactor evidence="1 6">
        <name>FAD</name>
        <dbReference type="ChEBI" id="CHEBI:57692"/>
    </cofactor>
</comment>
<dbReference type="GO" id="GO:0003995">
    <property type="term" value="F:acyl-CoA dehydrogenase activity"/>
    <property type="evidence" value="ECO:0007669"/>
    <property type="project" value="TreeGrafter"/>
</dbReference>
<evidence type="ECO:0000259" key="7">
    <source>
        <dbReference type="Pfam" id="PF00441"/>
    </source>
</evidence>
<evidence type="ECO:0000259" key="9">
    <source>
        <dbReference type="Pfam" id="PF02771"/>
    </source>
</evidence>
<accession>A0A2C7ABB3</accession>
<dbReference type="AlphaFoldDB" id="A0A2C7ABB3"/>
<dbReference type="InterPro" id="IPR037069">
    <property type="entry name" value="AcylCoA_DH/ox_N_sf"/>
</dbReference>